<dbReference type="GO" id="GO:0006099">
    <property type="term" value="P:tricarboxylic acid cycle"/>
    <property type="evidence" value="ECO:0007669"/>
    <property type="project" value="UniProtKB-UniPathway"/>
</dbReference>
<dbReference type="InterPro" id="IPR016102">
    <property type="entry name" value="Succinyl-CoA_synth-like"/>
</dbReference>
<dbReference type="SUPFAM" id="SSF52210">
    <property type="entry name" value="Succinyl-CoA synthetase domains"/>
    <property type="match status" value="1"/>
</dbReference>
<keyword evidence="5" id="KW-0479">Metal-binding</keyword>
<comment type="caution">
    <text evidence="11">The sequence shown here is derived from an EMBL/GenBank/DDBJ whole genome shotgun (WGS) entry which is preliminary data.</text>
</comment>
<dbReference type="Pfam" id="PF00549">
    <property type="entry name" value="Ligase_CoA"/>
    <property type="match status" value="1"/>
</dbReference>
<dbReference type="Pfam" id="PF08442">
    <property type="entry name" value="ATP-grasp_2"/>
    <property type="match status" value="1"/>
</dbReference>
<dbReference type="GO" id="GO:0005524">
    <property type="term" value="F:ATP binding"/>
    <property type="evidence" value="ECO:0007669"/>
    <property type="project" value="InterPro"/>
</dbReference>
<dbReference type="SUPFAM" id="SSF56059">
    <property type="entry name" value="Glutathione synthetase ATP-binding domain-like"/>
    <property type="match status" value="1"/>
</dbReference>
<dbReference type="HOGENOM" id="CLU_037430_0_2_1"/>
<dbReference type="GO" id="GO:0046872">
    <property type="term" value="F:metal ion binding"/>
    <property type="evidence" value="ECO:0007669"/>
    <property type="project" value="UniProtKB-KW"/>
</dbReference>
<sequence length="408" mass="43643">MLLRQRVRLFKEAFPWARVFRAHLHLHEYEAKNLLKMAHVDVQPFVVVDASMDRVEAESIVKTLAAAYPNDALVVKAQVLAGGRGKGRFPESGLHGGVKVMVAKSVDIQKETYLAIVLDRRTRSPMLICSPIGGIDIEKVAAENPEAILAVPLDGADTPIPMELICRHLGLPEVDVEIHRQIAALIRIFFSSDALQVEINPLAMLTNGKVMAIDSKIEIDDAALFRQRGFSTASTQDKREAAASALALSFVNLSGTVGSLVNGAGLAMATMDLIKEFNGSAANFLDVGGSASASQVAGGLHIIASDPNVRAIFVNIFGGIMRCDTVASGLISAYRLLEQKGIVLPPTIVRLAGTRLEEATALIKDSGLPFLFTTDLSEGARLAVAAATRDTAAPAPSFRCTLTAQQIR</sequence>
<evidence type="ECO:0000256" key="3">
    <source>
        <dbReference type="ARBA" id="ARBA00022532"/>
    </source>
</evidence>
<evidence type="ECO:0000256" key="6">
    <source>
        <dbReference type="ARBA" id="ARBA00022741"/>
    </source>
</evidence>
<keyword evidence="6" id="KW-0547">Nucleotide-binding</keyword>
<keyword evidence="4 11" id="KW-0436">Ligase</keyword>
<feature type="domain" description="ATP-grasp fold succinyl-CoA synthetase-type" evidence="10">
    <location>
        <begin position="99"/>
        <end position="203"/>
    </location>
</feature>
<evidence type="ECO:0000313" key="12">
    <source>
        <dbReference type="Proteomes" id="UP000029725"/>
    </source>
</evidence>
<dbReference type="Proteomes" id="UP000029725">
    <property type="component" value="Unassembled WGS sequence"/>
</dbReference>
<comment type="cofactor">
    <cofactor evidence="1">
        <name>Mg(2+)</name>
        <dbReference type="ChEBI" id="CHEBI:18420"/>
    </cofactor>
</comment>
<dbReference type="GO" id="GO:0042709">
    <property type="term" value="C:succinate-CoA ligase complex"/>
    <property type="evidence" value="ECO:0007669"/>
    <property type="project" value="TreeGrafter"/>
</dbReference>
<protein>
    <recommendedName>
        <fullName evidence="8">Succinyl-CoA synthetase beta chain</fullName>
    </recommendedName>
</protein>
<evidence type="ECO:0000256" key="1">
    <source>
        <dbReference type="ARBA" id="ARBA00001946"/>
    </source>
</evidence>
<comment type="pathway">
    <text evidence="2">Carbohydrate metabolism; tricarboxylic acid cycle; succinate from succinyl-CoA (ligase route): step 1/1.</text>
</comment>
<dbReference type="RefSeq" id="XP_013239402.1">
    <property type="nucleotide sequence ID" value="XM_013383948.1"/>
</dbReference>
<dbReference type="EMBL" id="JMKJ01000022">
    <property type="protein sequence ID" value="KGG52975.1"/>
    <property type="molecule type" value="Genomic_DNA"/>
</dbReference>
<dbReference type="PIRSF" id="PIRSF001554">
    <property type="entry name" value="SucCS_beta"/>
    <property type="match status" value="1"/>
</dbReference>
<evidence type="ECO:0000259" key="9">
    <source>
        <dbReference type="Pfam" id="PF00549"/>
    </source>
</evidence>
<keyword evidence="7" id="KW-0460">Magnesium</keyword>
<dbReference type="UniPathway" id="UPA00223">
    <property type="reaction ID" value="UER00999"/>
</dbReference>
<dbReference type="InterPro" id="IPR013650">
    <property type="entry name" value="ATP-grasp_succ-CoA_synth-type"/>
</dbReference>
<accession>A0A098VVN1</accession>
<dbReference type="Gene3D" id="3.30.470.20">
    <property type="entry name" value="ATP-grasp fold, B domain"/>
    <property type="match status" value="2"/>
</dbReference>
<evidence type="ECO:0000256" key="5">
    <source>
        <dbReference type="ARBA" id="ARBA00022723"/>
    </source>
</evidence>
<dbReference type="AlphaFoldDB" id="A0A098VVN1"/>
<gene>
    <name evidence="11" type="ORF">DI09_11p200</name>
</gene>
<name>A0A098VVN1_9MICR</name>
<dbReference type="InterPro" id="IPR005811">
    <property type="entry name" value="SUCC_ACL_C"/>
</dbReference>
<keyword evidence="3" id="KW-0816">Tricarboxylic acid cycle</keyword>
<dbReference type="FunFam" id="3.40.50.261:FF:000001">
    <property type="entry name" value="Succinate--CoA ligase [ADP-forming] subunit beta"/>
    <property type="match status" value="1"/>
</dbReference>
<dbReference type="Gene3D" id="3.40.50.261">
    <property type="entry name" value="Succinyl-CoA synthetase domains"/>
    <property type="match status" value="1"/>
</dbReference>
<dbReference type="InterPro" id="IPR013815">
    <property type="entry name" value="ATP_grasp_subdomain_1"/>
</dbReference>
<dbReference type="GO" id="GO:0004776">
    <property type="term" value="F:succinate-CoA ligase (GDP-forming) activity"/>
    <property type="evidence" value="ECO:0007669"/>
    <property type="project" value="TreeGrafter"/>
</dbReference>
<dbReference type="GeneID" id="25258129"/>
<dbReference type="OrthoDB" id="1552at2759"/>
<dbReference type="PANTHER" id="PTHR11815:SF10">
    <property type="entry name" value="SUCCINATE--COA LIGASE [GDP-FORMING] SUBUNIT BETA, MITOCHONDRIAL"/>
    <property type="match status" value="1"/>
</dbReference>
<keyword evidence="12" id="KW-1185">Reference proteome</keyword>
<dbReference type="VEuPathDB" id="MicrosporidiaDB:DI09_11p200"/>
<evidence type="ECO:0000259" key="10">
    <source>
        <dbReference type="Pfam" id="PF08442"/>
    </source>
</evidence>
<dbReference type="Gene3D" id="3.30.1490.20">
    <property type="entry name" value="ATP-grasp fold, A domain"/>
    <property type="match status" value="2"/>
</dbReference>
<dbReference type="PANTHER" id="PTHR11815">
    <property type="entry name" value="SUCCINYL-COA SYNTHETASE BETA CHAIN"/>
    <property type="match status" value="1"/>
</dbReference>
<dbReference type="GO" id="GO:0005739">
    <property type="term" value="C:mitochondrion"/>
    <property type="evidence" value="ECO:0007669"/>
    <property type="project" value="TreeGrafter"/>
</dbReference>
<organism evidence="11 12">
    <name type="scientific">Mitosporidium daphniae</name>
    <dbReference type="NCBI Taxonomy" id="1485682"/>
    <lineage>
        <taxon>Eukaryota</taxon>
        <taxon>Fungi</taxon>
        <taxon>Fungi incertae sedis</taxon>
        <taxon>Microsporidia</taxon>
        <taxon>Mitosporidium</taxon>
    </lineage>
</organism>
<evidence type="ECO:0000256" key="2">
    <source>
        <dbReference type="ARBA" id="ARBA00005064"/>
    </source>
</evidence>
<dbReference type="FunFam" id="3.30.470.20:FF:000002">
    <property type="entry name" value="Succinate--CoA ligase [ADP-forming] subunit beta"/>
    <property type="match status" value="1"/>
</dbReference>
<evidence type="ECO:0000256" key="7">
    <source>
        <dbReference type="ARBA" id="ARBA00022842"/>
    </source>
</evidence>
<dbReference type="InterPro" id="IPR005809">
    <property type="entry name" value="Succ_CoA_ligase-like_bsu"/>
</dbReference>
<reference evidence="11 12" key="1">
    <citation type="submission" date="2014-04" db="EMBL/GenBank/DDBJ databases">
        <title>A new species of microsporidia sheds light on the evolution of extreme parasitism.</title>
        <authorList>
            <person name="Haag K.L."/>
            <person name="James T.Y."/>
            <person name="Larsson R."/>
            <person name="Schaer T.M."/>
            <person name="Refardt D."/>
            <person name="Pombert J.-F."/>
            <person name="Ebert D."/>
        </authorList>
    </citation>
    <scope>NUCLEOTIDE SEQUENCE [LARGE SCALE GENOMIC DNA]</scope>
    <source>
        <strain evidence="11 12">UGP3</strain>
        <tissue evidence="11">Spores</tissue>
    </source>
</reference>
<evidence type="ECO:0000256" key="4">
    <source>
        <dbReference type="ARBA" id="ARBA00022598"/>
    </source>
</evidence>
<proteinExistence type="predicted"/>
<dbReference type="GO" id="GO:0006104">
    <property type="term" value="P:succinyl-CoA metabolic process"/>
    <property type="evidence" value="ECO:0007669"/>
    <property type="project" value="TreeGrafter"/>
</dbReference>
<evidence type="ECO:0000313" key="11">
    <source>
        <dbReference type="EMBL" id="KGG52975.1"/>
    </source>
</evidence>
<evidence type="ECO:0000256" key="8">
    <source>
        <dbReference type="ARBA" id="ARBA00082254"/>
    </source>
</evidence>
<feature type="domain" description="ATP-citrate synthase/succinyl-CoA ligase C-terminal" evidence="9">
    <location>
        <begin position="260"/>
        <end position="372"/>
    </location>
</feature>